<accession>A0AAU7T7J0</accession>
<dbReference type="GO" id="GO:0006352">
    <property type="term" value="P:DNA-templated transcription initiation"/>
    <property type="evidence" value="ECO:0007669"/>
    <property type="project" value="InterPro"/>
</dbReference>
<dbReference type="RefSeq" id="WP_350275618.1">
    <property type="nucleotide sequence ID" value="NZ_CP158165.1"/>
</dbReference>
<dbReference type="EMBL" id="CP158165">
    <property type="protein sequence ID" value="XBV22778.1"/>
    <property type="molecule type" value="Genomic_DNA"/>
</dbReference>
<organism evidence="3">
    <name type="scientific">Kribbella sp. HUAS MG21</name>
    <dbReference type="NCBI Taxonomy" id="3160966"/>
    <lineage>
        <taxon>Bacteria</taxon>
        <taxon>Bacillati</taxon>
        <taxon>Actinomycetota</taxon>
        <taxon>Actinomycetes</taxon>
        <taxon>Propionibacteriales</taxon>
        <taxon>Kribbellaceae</taxon>
        <taxon>Kribbella</taxon>
    </lineage>
</organism>
<name>A0AAU7T7J0_9ACTN</name>
<proteinExistence type="predicted"/>
<evidence type="ECO:0000256" key="1">
    <source>
        <dbReference type="SAM" id="MobiDB-lite"/>
    </source>
</evidence>
<dbReference type="InterPro" id="IPR007627">
    <property type="entry name" value="RNA_pol_sigma70_r2"/>
</dbReference>
<dbReference type="AlphaFoldDB" id="A0AAU7T7J0"/>
<feature type="region of interest" description="Disordered" evidence="1">
    <location>
        <begin position="104"/>
        <end position="136"/>
    </location>
</feature>
<evidence type="ECO:0000259" key="2">
    <source>
        <dbReference type="Pfam" id="PF04542"/>
    </source>
</evidence>
<gene>
    <name evidence="3" type="ORF">ABN611_29960</name>
</gene>
<dbReference type="PANTHER" id="PTHR47756:SF2">
    <property type="entry name" value="BLL6612 PROTEIN"/>
    <property type="match status" value="1"/>
</dbReference>
<dbReference type="PANTHER" id="PTHR47756">
    <property type="entry name" value="BLL6612 PROTEIN-RELATED"/>
    <property type="match status" value="1"/>
</dbReference>
<feature type="domain" description="RNA polymerase sigma-70 region 2" evidence="2">
    <location>
        <begin position="39"/>
        <end position="101"/>
    </location>
</feature>
<dbReference type="InterPro" id="IPR013325">
    <property type="entry name" value="RNA_pol_sigma_r2"/>
</dbReference>
<sequence length="136" mass="15174">MRAERDGPAEELRAFMGRVIALEEDMDRAGAFVFGGALHGQAVATLVRVFGDIGLAEDAVQDAFVTAMDRWPRDGVPDNPAGWIVATARNRAIDVVRRNRRGRELTEHMATERVRTAPADGDPFDPMRDDQLRRSW</sequence>
<dbReference type="Pfam" id="PF04542">
    <property type="entry name" value="Sigma70_r2"/>
    <property type="match status" value="1"/>
</dbReference>
<dbReference type="Gene3D" id="1.10.1740.10">
    <property type="match status" value="1"/>
</dbReference>
<dbReference type="SUPFAM" id="SSF88946">
    <property type="entry name" value="Sigma2 domain of RNA polymerase sigma factors"/>
    <property type="match status" value="1"/>
</dbReference>
<evidence type="ECO:0000313" key="3">
    <source>
        <dbReference type="EMBL" id="XBV22778.1"/>
    </source>
</evidence>
<dbReference type="GO" id="GO:0003700">
    <property type="term" value="F:DNA-binding transcription factor activity"/>
    <property type="evidence" value="ECO:0007669"/>
    <property type="project" value="InterPro"/>
</dbReference>
<reference evidence="3" key="1">
    <citation type="submission" date="2024-06" db="EMBL/GenBank/DDBJ databases">
        <title>Kribbella sp. strain HUAS MG21 genome sequences.</title>
        <authorList>
            <person name="Mo P."/>
        </authorList>
    </citation>
    <scope>NUCLEOTIDE SEQUENCE</scope>
    <source>
        <strain evidence="3">HUAS MG21</strain>
    </source>
</reference>
<feature type="compositionally biased region" description="Basic and acidic residues" evidence="1">
    <location>
        <begin position="125"/>
        <end position="136"/>
    </location>
</feature>
<feature type="compositionally biased region" description="Basic and acidic residues" evidence="1">
    <location>
        <begin position="104"/>
        <end position="115"/>
    </location>
</feature>
<protein>
    <submittedName>
        <fullName evidence="3">Sigma factor</fullName>
    </submittedName>
</protein>